<reference evidence="1 2" key="1">
    <citation type="submission" date="2014-09" db="EMBL/GenBank/DDBJ databases">
        <title>Genome sequence of Sinomonas sp. MUSC 117.</title>
        <authorList>
            <person name="Lee L.-H."/>
        </authorList>
    </citation>
    <scope>NUCLEOTIDE SEQUENCE [LARGE SCALE GENOMIC DNA]</scope>
    <source>
        <strain evidence="1 2">MUSC 117</strain>
    </source>
</reference>
<gene>
    <name evidence="1" type="ORF">LK10_02315</name>
</gene>
<organism evidence="1 2">
    <name type="scientific">Sinomonas humi</name>
    <dbReference type="NCBI Taxonomy" id="1338436"/>
    <lineage>
        <taxon>Bacteria</taxon>
        <taxon>Bacillati</taxon>
        <taxon>Actinomycetota</taxon>
        <taxon>Actinomycetes</taxon>
        <taxon>Micrococcales</taxon>
        <taxon>Micrococcaceae</taxon>
        <taxon>Sinomonas</taxon>
    </lineage>
</organism>
<evidence type="ECO:0000313" key="2">
    <source>
        <dbReference type="Proteomes" id="UP000030982"/>
    </source>
</evidence>
<evidence type="ECO:0000313" key="1">
    <source>
        <dbReference type="EMBL" id="KHL05125.1"/>
    </source>
</evidence>
<sequence length="146" mass="15668">MKRLFASVRISSDDLEKALSGLSDHGIEASGGPGTPREAEGATITAEVQVLEDEMSVSARRELLARMRGALEDVGIGIEEAGFAESADSPDASQFTVRGAVPDGRTAVFFARDWGEFDRQFETAFGRQRTDDDVVEVESPKEEGSG</sequence>
<protein>
    <submittedName>
        <fullName evidence="1">Uncharacterized protein</fullName>
    </submittedName>
</protein>
<accession>A0A0B2AT06</accession>
<dbReference type="RefSeq" id="WP_043119830.1">
    <property type="nucleotide sequence ID" value="NZ_JTDL01000036.1"/>
</dbReference>
<keyword evidence="2" id="KW-1185">Reference proteome</keyword>
<proteinExistence type="predicted"/>
<dbReference type="AlphaFoldDB" id="A0A0B2AT06"/>
<name>A0A0B2AT06_9MICC</name>
<dbReference type="Proteomes" id="UP000030982">
    <property type="component" value="Unassembled WGS sequence"/>
</dbReference>
<dbReference type="STRING" id="1338436.LK10_02315"/>
<dbReference type="EMBL" id="JTDL01000036">
    <property type="protein sequence ID" value="KHL05125.1"/>
    <property type="molecule type" value="Genomic_DNA"/>
</dbReference>
<comment type="caution">
    <text evidence="1">The sequence shown here is derived from an EMBL/GenBank/DDBJ whole genome shotgun (WGS) entry which is preliminary data.</text>
</comment>